<name>A0A4C1W8F1_EUMVA</name>
<sequence length="140" mass="15744">MEVRWLKLGFELEGLIPTNAELTEVDVNHTFRASGSTLSCRIKCMIGMGMKSKTGSQPKPVLKSEAKDTNWHREKDRDGSEKGIAMRIMIEVVIECMVSLELISAIRDLVIINESFTARAYYSQINSSTETSFQSIHKAM</sequence>
<evidence type="ECO:0000313" key="3">
    <source>
        <dbReference type="Proteomes" id="UP000299102"/>
    </source>
</evidence>
<evidence type="ECO:0000256" key="1">
    <source>
        <dbReference type="SAM" id="MobiDB-lite"/>
    </source>
</evidence>
<organism evidence="2 3">
    <name type="scientific">Eumeta variegata</name>
    <name type="common">Bagworm moth</name>
    <name type="synonym">Eumeta japonica</name>
    <dbReference type="NCBI Taxonomy" id="151549"/>
    <lineage>
        <taxon>Eukaryota</taxon>
        <taxon>Metazoa</taxon>
        <taxon>Ecdysozoa</taxon>
        <taxon>Arthropoda</taxon>
        <taxon>Hexapoda</taxon>
        <taxon>Insecta</taxon>
        <taxon>Pterygota</taxon>
        <taxon>Neoptera</taxon>
        <taxon>Endopterygota</taxon>
        <taxon>Lepidoptera</taxon>
        <taxon>Glossata</taxon>
        <taxon>Ditrysia</taxon>
        <taxon>Tineoidea</taxon>
        <taxon>Psychidae</taxon>
        <taxon>Oiketicinae</taxon>
        <taxon>Eumeta</taxon>
    </lineage>
</organism>
<reference evidence="2 3" key="1">
    <citation type="journal article" date="2019" name="Commun. Biol.">
        <title>The bagworm genome reveals a unique fibroin gene that provides high tensile strength.</title>
        <authorList>
            <person name="Kono N."/>
            <person name="Nakamura H."/>
            <person name="Ohtoshi R."/>
            <person name="Tomita M."/>
            <person name="Numata K."/>
            <person name="Arakawa K."/>
        </authorList>
    </citation>
    <scope>NUCLEOTIDE SEQUENCE [LARGE SCALE GENOMIC DNA]</scope>
</reference>
<comment type="caution">
    <text evidence="2">The sequence shown here is derived from an EMBL/GenBank/DDBJ whole genome shotgun (WGS) entry which is preliminary data.</text>
</comment>
<dbReference type="Proteomes" id="UP000299102">
    <property type="component" value="Unassembled WGS sequence"/>
</dbReference>
<proteinExistence type="predicted"/>
<feature type="region of interest" description="Disordered" evidence="1">
    <location>
        <begin position="52"/>
        <end position="78"/>
    </location>
</feature>
<keyword evidence="3" id="KW-1185">Reference proteome</keyword>
<dbReference type="AlphaFoldDB" id="A0A4C1W8F1"/>
<evidence type="ECO:0000313" key="2">
    <source>
        <dbReference type="EMBL" id="GBP47656.1"/>
    </source>
</evidence>
<feature type="compositionally biased region" description="Basic and acidic residues" evidence="1">
    <location>
        <begin position="62"/>
        <end position="78"/>
    </location>
</feature>
<accession>A0A4C1W8F1</accession>
<gene>
    <name evidence="2" type="ORF">EVAR_40052_1</name>
</gene>
<protein>
    <submittedName>
        <fullName evidence="2">Uncharacterized protein</fullName>
    </submittedName>
</protein>
<dbReference type="EMBL" id="BGZK01000506">
    <property type="protein sequence ID" value="GBP47656.1"/>
    <property type="molecule type" value="Genomic_DNA"/>
</dbReference>